<dbReference type="RefSeq" id="XP_040785335.1">
    <property type="nucleotide sequence ID" value="XM_040931969.1"/>
</dbReference>
<accession>A0A9P4GC94</accession>
<protein>
    <submittedName>
        <fullName evidence="1">Uncharacterized protein</fullName>
    </submittedName>
</protein>
<dbReference type="Proteomes" id="UP000800039">
    <property type="component" value="Unassembled WGS sequence"/>
</dbReference>
<sequence>MSCELSFTDLGSMMLGQVLLGARGSLSLSPHLPVIEWSSFAAAIASGAATPPTQYLVHYPKAALADSGTIPIEEQMANSDSNMEGDGNKTNSTNIVLIGGLDFNENIPPTSVVAHSRVSWSTFETRVAQLAAQTFPNLGIDDLVIKCLDSGKYNRFVKLGTT</sequence>
<evidence type="ECO:0000313" key="1">
    <source>
        <dbReference type="EMBL" id="KAF1842772.1"/>
    </source>
</evidence>
<comment type="caution">
    <text evidence="1">The sequence shown here is derived from an EMBL/GenBank/DDBJ whole genome shotgun (WGS) entry which is preliminary data.</text>
</comment>
<reference evidence="1" key="1">
    <citation type="submission" date="2020-01" db="EMBL/GenBank/DDBJ databases">
        <authorList>
            <consortium name="DOE Joint Genome Institute"/>
            <person name="Haridas S."/>
            <person name="Albert R."/>
            <person name="Binder M."/>
            <person name="Bloem J."/>
            <person name="Labutti K."/>
            <person name="Salamov A."/>
            <person name="Andreopoulos B."/>
            <person name="Baker S.E."/>
            <person name="Barry K."/>
            <person name="Bills G."/>
            <person name="Bluhm B.H."/>
            <person name="Cannon C."/>
            <person name="Castanera R."/>
            <person name="Culley D.E."/>
            <person name="Daum C."/>
            <person name="Ezra D."/>
            <person name="Gonzalez J.B."/>
            <person name="Henrissat B."/>
            <person name="Kuo A."/>
            <person name="Liang C."/>
            <person name="Lipzen A."/>
            <person name="Lutzoni F."/>
            <person name="Magnuson J."/>
            <person name="Mondo S."/>
            <person name="Nolan M."/>
            <person name="Ohm R."/>
            <person name="Pangilinan J."/>
            <person name="Park H.-J."/>
            <person name="Ramirez L."/>
            <person name="Alfaro M."/>
            <person name="Sun H."/>
            <person name="Tritt A."/>
            <person name="Yoshinaga Y."/>
            <person name="Zwiers L.-H."/>
            <person name="Turgeon B.G."/>
            <person name="Goodwin S.B."/>
            <person name="Spatafora J.W."/>
            <person name="Crous P.W."/>
            <person name="Grigoriev I.V."/>
        </authorList>
    </citation>
    <scope>NUCLEOTIDE SEQUENCE</scope>
    <source>
        <strain evidence="1">CBS 394.84</strain>
    </source>
</reference>
<dbReference type="EMBL" id="ML976617">
    <property type="protein sequence ID" value="KAF1842772.1"/>
    <property type="molecule type" value="Genomic_DNA"/>
</dbReference>
<name>A0A9P4GC94_9PLEO</name>
<keyword evidence="2" id="KW-1185">Reference proteome</keyword>
<gene>
    <name evidence="1" type="ORF">K460DRAFT_356589</name>
</gene>
<evidence type="ECO:0000313" key="2">
    <source>
        <dbReference type="Proteomes" id="UP000800039"/>
    </source>
</evidence>
<dbReference type="GeneID" id="63849221"/>
<organism evidence="1 2">
    <name type="scientific">Cucurbitaria berberidis CBS 394.84</name>
    <dbReference type="NCBI Taxonomy" id="1168544"/>
    <lineage>
        <taxon>Eukaryota</taxon>
        <taxon>Fungi</taxon>
        <taxon>Dikarya</taxon>
        <taxon>Ascomycota</taxon>
        <taxon>Pezizomycotina</taxon>
        <taxon>Dothideomycetes</taxon>
        <taxon>Pleosporomycetidae</taxon>
        <taxon>Pleosporales</taxon>
        <taxon>Pleosporineae</taxon>
        <taxon>Cucurbitariaceae</taxon>
        <taxon>Cucurbitaria</taxon>
    </lineage>
</organism>
<proteinExistence type="predicted"/>
<dbReference type="AlphaFoldDB" id="A0A9P4GC94"/>